<evidence type="ECO:0000313" key="3">
    <source>
        <dbReference type="EMBL" id="KAK8890333.1"/>
    </source>
</evidence>
<dbReference type="Proteomes" id="UP001470230">
    <property type="component" value="Unassembled WGS sequence"/>
</dbReference>
<keyword evidence="2" id="KW-0812">Transmembrane</keyword>
<evidence type="ECO:0000256" key="1">
    <source>
        <dbReference type="SAM" id="MobiDB-lite"/>
    </source>
</evidence>
<protein>
    <submittedName>
        <fullName evidence="3">Uncharacterized protein</fullName>
    </submittedName>
</protein>
<organism evidence="3 4">
    <name type="scientific">Tritrichomonas musculus</name>
    <dbReference type="NCBI Taxonomy" id="1915356"/>
    <lineage>
        <taxon>Eukaryota</taxon>
        <taxon>Metamonada</taxon>
        <taxon>Parabasalia</taxon>
        <taxon>Tritrichomonadida</taxon>
        <taxon>Tritrichomonadidae</taxon>
        <taxon>Tritrichomonas</taxon>
    </lineage>
</organism>
<feature type="transmembrane region" description="Helical" evidence="2">
    <location>
        <begin position="518"/>
        <end position="539"/>
    </location>
</feature>
<sequence>MINRTEAENSSKYETISTIEEFDSLLNNINQGISLNQNNQPFNDRNILIRDIDDDENRPKSTCKFILINTLYRIPDLFIFLLLIFDAIFYFISHFLIIIEWIISFYSVIVMNYIFFVSSIVSYSMAPIYQSLSEEWLNFAASFAQVILASPLIAFYIVYVIKSIVNLGEFVKTTPKVIKNFITMYRIDYKDDFLIFTSMFFKYDYKKVFNLRTSLFIFSCFLQTCLLLAISCVIGYFLFCKDKFIIILGVSVYLLNTIQIFLLIAPSYLYFVQTLLNKKCKKVRYVLAMKKYYKKLIEIEEDSDDSKPKKADSSKETKSRPIIEHLDNLNESDSELNESSSLSLSNRSESDKSISSQSDQSDQQSDVKMTIMKAYENMKSNIKELFKEEEEDDEGKIVNDEDIEKLEFDEKRYQNIYKEMLKTVRELELAHNYYSLYSFSTEIAFDKHKQTRKRICMFFFFILNLVIIVFDIYHLINDYSDYLLASIIVRAIMIPLFSYYNILIVLYRKAKDKTIRYVNYASIVITVLIVLVIILGFSYSRIYRIKYRINDLDYFPPFKNITIANEHSLIHPICDLNIFGVSSFDAFGYALAGFDVNRNYTVFDNQMKIFFGNDYKKHISYHVYELDRYFQFLKFYDSSINTTIFAFRGYNSGPEIAFQFELFASNYIIPFFEDNVPFLGLINDYWLGFYTDFLHAFGLRFFENRNLMVKYVKSIREIYEKENFSEHDNVLFTGINAGGVIAKVVGTLSERRSISFISFPMAMDFLEHLFHFPSNYMSYVTNVFNIDGIFSKPDSEHTINIGIDTPLFHQSPFCTTGFCEIFSRVDYIYRTFCTMSETCGRGNQFNYYCRKTIGEKNLETIRENLQETD</sequence>
<accession>A0ABR2KGQ2</accession>
<keyword evidence="2" id="KW-1133">Transmembrane helix</keyword>
<feature type="transmembrane region" description="Helical" evidence="2">
    <location>
        <begin position="455"/>
        <end position="476"/>
    </location>
</feature>
<keyword evidence="4" id="KW-1185">Reference proteome</keyword>
<proteinExistence type="predicted"/>
<evidence type="ECO:0000256" key="2">
    <source>
        <dbReference type="SAM" id="Phobius"/>
    </source>
</evidence>
<dbReference type="EMBL" id="JAPFFF010000005">
    <property type="protein sequence ID" value="KAK8890333.1"/>
    <property type="molecule type" value="Genomic_DNA"/>
</dbReference>
<gene>
    <name evidence="3" type="ORF">M9Y10_035108</name>
</gene>
<reference evidence="3 4" key="1">
    <citation type="submission" date="2024-04" db="EMBL/GenBank/DDBJ databases">
        <title>Tritrichomonas musculus Genome.</title>
        <authorList>
            <person name="Alves-Ferreira E."/>
            <person name="Grigg M."/>
            <person name="Lorenzi H."/>
            <person name="Galac M."/>
        </authorList>
    </citation>
    <scope>NUCLEOTIDE SEQUENCE [LARGE SCALE GENOMIC DNA]</scope>
    <source>
        <strain evidence="3 4">EAF2021</strain>
    </source>
</reference>
<feature type="transmembrane region" description="Helical" evidence="2">
    <location>
        <begin position="105"/>
        <end position="124"/>
    </location>
</feature>
<feature type="transmembrane region" description="Helical" evidence="2">
    <location>
        <begin position="245"/>
        <end position="272"/>
    </location>
</feature>
<feature type="compositionally biased region" description="Low complexity" evidence="1">
    <location>
        <begin position="337"/>
        <end position="366"/>
    </location>
</feature>
<name>A0ABR2KGQ2_9EUKA</name>
<feature type="transmembrane region" description="Helical" evidence="2">
    <location>
        <begin position="215"/>
        <end position="239"/>
    </location>
</feature>
<feature type="compositionally biased region" description="Basic and acidic residues" evidence="1">
    <location>
        <begin position="305"/>
        <end position="328"/>
    </location>
</feature>
<feature type="region of interest" description="Disordered" evidence="1">
    <location>
        <begin position="304"/>
        <end position="366"/>
    </location>
</feature>
<keyword evidence="2" id="KW-0472">Membrane</keyword>
<feature type="transmembrane region" description="Helical" evidence="2">
    <location>
        <begin position="136"/>
        <end position="161"/>
    </location>
</feature>
<comment type="caution">
    <text evidence="3">The sequence shown here is derived from an EMBL/GenBank/DDBJ whole genome shotgun (WGS) entry which is preliminary data.</text>
</comment>
<feature type="transmembrane region" description="Helical" evidence="2">
    <location>
        <begin position="482"/>
        <end position="506"/>
    </location>
</feature>
<evidence type="ECO:0000313" key="4">
    <source>
        <dbReference type="Proteomes" id="UP001470230"/>
    </source>
</evidence>
<feature type="transmembrane region" description="Helical" evidence="2">
    <location>
        <begin position="77"/>
        <end position="98"/>
    </location>
</feature>